<dbReference type="Pfam" id="PF13442">
    <property type="entry name" value="Cytochrome_CBB3"/>
    <property type="match status" value="1"/>
</dbReference>
<dbReference type="PRINTS" id="PR00605">
    <property type="entry name" value="CYTCHROMECIC"/>
</dbReference>
<evidence type="ECO:0000256" key="4">
    <source>
        <dbReference type="ARBA" id="ARBA00022531"/>
    </source>
</evidence>
<dbReference type="InterPro" id="IPR009056">
    <property type="entry name" value="Cyt_c-like_dom"/>
</dbReference>
<name>Q10VY3_TRIEI</name>
<dbReference type="AlphaFoldDB" id="Q10VY3"/>
<dbReference type="InterPro" id="IPR008168">
    <property type="entry name" value="Cyt_C_IC"/>
</dbReference>
<sequence length="111" mass="12655">MKKIITVCLLIFILINIIKIPTVLATEITQGAEVFQIHCAGCHAKGGNIVKWWKNLKIRTLKRNKLDSVEAIAYLVKNGKNNMSAYKDRLTEIEIQTVSAYVLKQAENRWN</sequence>
<keyword evidence="9" id="KW-0793">Thylakoid</keyword>
<proteinExistence type="inferred from homology"/>
<keyword evidence="3" id="KW-0813">Transport</keyword>
<keyword evidence="6 10" id="KW-0479">Metal-binding</keyword>
<dbReference type="Gene3D" id="1.10.760.10">
    <property type="entry name" value="Cytochrome c-like domain"/>
    <property type="match status" value="1"/>
</dbReference>
<evidence type="ECO:0000256" key="8">
    <source>
        <dbReference type="ARBA" id="ARBA00023004"/>
    </source>
</evidence>
<dbReference type="GO" id="GO:0009055">
    <property type="term" value="F:electron transfer activity"/>
    <property type="evidence" value="ECO:0007669"/>
    <property type="project" value="InterPro"/>
</dbReference>
<dbReference type="GO" id="GO:0015979">
    <property type="term" value="P:photosynthesis"/>
    <property type="evidence" value="ECO:0007669"/>
    <property type="project" value="UniProtKB-KW"/>
</dbReference>
<evidence type="ECO:0000256" key="5">
    <source>
        <dbReference type="ARBA" id="ARBA00022617"/>
    </source>
</evidence>
<dbReference type="OrthoDB" id="5570429at2"/>
<evidence type="ECO:0000259" key="11">
    <source>
        <dbReference type="PROSITE" id="PS51007"/>
    </source>
</evidence>
<evidence type="ECO:0000256" key="9">
    <source>
        <dbReference type="ARBA" id="ARBA00023078"/>
    </source>
</evidence>
<gene>
    <name evidence="12" type="ordered locus">Tery_4618</name>
</gene>
<evidence type="ECO:0000256" key="7">
    <source>
        <dbReference type="ARBA" id="ARBA00022982"/>
    </source>
</evidence>
<evidence type="ECO:0000256" key="10">
    <source>
        <dbReference type="PROSITE-ProRule" id="PRU00433"/>
    </source>
</evidence>
<evidence type="ECO:0000256" key="2">
    <source>
        <dbReference type="ARBA" id="ARBA00009650"/>
    </source>
</evidence>
<protein>
    <submittedName>
        <fullName evidence="12">Cytochrome c, class I</fullName>
    </submittedName>
</protein>
<evidence type="ECO:0000313" key="12">
    <source>
        <dbReference type="EMBL" id="ABG53591.1"/>
    </source>
</evidence>
<dbReference type="eggNOG" id="COG2010">
    <property type="taxonomic scope" value="Bacteria"/>
</dbReference>
<dbReference type="KEGG" id="ter:Tery_4618"/>
<evidence type="ECO:0000256" key="6">
    <source>
        <dbReference type="ARBA" id="ARBA00022723"/>
    </source>
</evidence>
<dbReference type="GO" id="GO:0031979">
    <property type="term" value="C:plasma membrane-derived thylakoid lumen"/>
    <property type="evidence" value="ECO:0007669"/>
    <property type="project" value="UniProtKB-SubCell"/>
</dbReference>
<dbReference type="SUPFAM" id="SSF46626">
    <property type="entry name" value="Cytochrome c"/>
    <property type="match status" value="1"/>
</dbReference>
<keyword evidence="4" id="KW-0602">Photosynthesis</keyword>
<evidence type="ECO:0000256" key="3">
    <source>
        <dbReference type="ARBA" id="ARBA00022448"/>
    </source>
</evidence>
<dbReference type="InterPro" id="IPR023655">
    <property type="entry name" value="Cyt_C6"/>
</dbReference>
<dbReference type="PROSITE" id="PS51007">
    <property type="entry name" value="CYTC"/>
    <property type="match status" value="1"/>
</dbReference>
<comment type="subcellular location">
    <subcellularLocation>
        <location evidence="1">Cellular thylakoid lumen</location>
    </subcellularLocation>
</comment>
<dbReference type="HOGENOM" id="CLU_101159_1_1_3"/>
<dbReference type="STRING" id="203124.Tery_4618"/>
<dbReference type="PANTHER" id="PTHR34688">
    <property type="entry name" value="CYTOCHROME C6, CHLOROPLASTIC"/>
    <property type="match status" value="1"/>
</dbReference>
<dbReference type="GO" id="GO:0020037">
    <property type="term" value="F:heme binding"/>
    <property type="evidence" value="ECO:0007669"/>
    <property type="project" value="InterPro"/>
</dbReference>
<reference evidence="12" key="1">
    <citation type="submission" date="2006-06" db="EMBL/GenBank/DDBJ databases">
        <title>Complete sequence of Trichodesmium erythraeum IMS101.</title>
        <authorList>
            <consortium name="US DOE Joint Genome Institute"/>
            <person name="Copeland A."/>
            <person name="Lucas S."/>
            <person name="Lapidus A."/>
            <person name="Barry K."/>
            <person name="Detter J.C."/>
            <person name="Glavina del Rio T."/>
            <person name="Hammon N."/>
            <person name="Israni S."/>
            <person name="Dalin E."/>
            <person name="Tice H."/>
            <person name="Pitluck S."/>
            <person name="Kiss H."/>
            <person name="Munk A.C."/>
            <person name="Brettin T."/>
            <person name="Bruce D."/>
            <person name="Han C."/>
            <person name="Tapia R."/>
            <person name="Gilna P."/>
            <person name="Schmutz J."/>
            <person name="Larimer F."/>
            <person name="Land M."/>
            <person name="Hauser L."/>
            <person name="Kyrpides N."/>
            <person name="Kim E."/>
            <person name="Richardson P."/>
        </authorList>
    </citation>
    <scope>NUCLEOTIDE SEQUENCE [LARGE SCALE GENOMIC DNA]</scope>
    <source>
        <strain evidence="12">IMS101</strain>
    </source>
</reference>
<keyword evidence="8 10" id="KW-0408">Iron</keyword>
<dbReference type="RefSeq" id="WP_011613908.1">
    <property type="nucleotide sequence ID" value="NC_008312.1"/>
</dbReference>
<dbReference type="EMBL" id="CP000393">
    <property type="protein sequence ID" value="ABG53591.1"/>
    <property type="molecule type" value="Genomic_DNA"/>
</dbReference>
<accession>Q10VY3</accession>
<organism evidence="12">
    <name type="scientific">Trichodesmium erythraeum (strain IMS101)</name>
    <dbReference type="NCBI Taxonomy" id="203124"/>
    <lineage>
        <taxon>Bacteria</taxon>
        <taxon>Bacillati</taxon>
        <taxon>Cyanobacteriota</taxon>
        <taxon>Cyanophyceae</taxon>
        <taxon>Oscillatoriophycideae</taxon>
        <taxon>Oscillatoriales</taxon>
        <taxon>Microcoleaceae</taxon>
        <taxon>Trichodesmium</taxon>
    </lineage>
</organism>
<dbReference type="GO" id="GO:0005506">
    <property type="term" value="F:iron ion binding"/>
    <property type="evidence" value="ECO:0007669"/>
    <property type="project" value="InterPro"/>
</dbReference>
<dbReference type="PANTHER" id="PTHR34688:SF2">
    <property type="entry name" value="CYTOCHROME C6, CHLOROPLASTIC"/>
    <property type="match status" value="1"/>
</dbReference>
<evidence type="ECO:0000256" key="1">
    <source>
        <dbReference type="ARBA" id="ARBA00004518"/>
    </source>
</evidence>
<dbReference type="InterPro" id="IPR036909">
    <property type="entry name" value="Cyt_c-like_dom_sf"/>
</dbReference>
<keyword evidence="5 10" id="KW-0349">Heme</keyword>
<keyword evidence="7" id="KW-0249">Electron transport</keyword>
<feature type="domain" description="Cytochrome c" evidence="11">
    <location>
        <begin position="26"/>
        <end position="106"/>
    </location>
</feature>
<comment type="similarity">
    <text evidence="2">Belongs to the cytochrome c family. PetJ subfamily.</text>
</comment>